<sequence>METCAICLENLESQDRGILYPCKHSLFHSSCVSHWGDICNKCPVCKMTFQNINDMKVEDQNNLPKRIIIYKRDLSESEYESSDESEFEGEIEPIQYPPRARLPRKCRVHSALKI</sequence>
<proteinExistence type="predicted"/>
<dbReference type="SMART" id="SM00184">
    <property type="entry name" value="RING"/>
    <property type="match status" value="1"/>
</dbReference>
<keyword evidence="1" id="KW-0862">Zinc</keyword>
<feature type="domain" description="RING-type" evidence="2">
    <location>
        <begin position="4"/>
        <end position="46"/>
    </location>
</feature>
<accession>A0AAU9JPE8</accession>
<evidence type="ECO:0000259" key="2">
    <source>
        <dbReference type="PROSITE" id="PS50089"/>
    </source>
</evidence>
<organism evidence="3 4">
    <name type="scientific">Blepharisma stoltei</name>
    <dbReference type="NCBI Taxonomy" id="1481888"/>
    <lineage>
        <taxon>Eukaryota</taxon>
        <taxon>Sar</taxon>
        <taxon>Alveolata</taxon>
        <taxon>Ciliophora</taxon>
        <taxon>Postciliodesmatophora</taxon>
        <taxon>Heterotrichea</taxon>
        <taxon>Heterotrichida</taxon>
        <taxon>Blepharismidae</taxon>
        <taxon>Blepharisma</taxon>
    </lineage>
</organism>
<dbReference type="EMBL" id="CAJZBQ010000048">
    <property type="protein sequence ID" value="CAG9329701.1"/>
    <property type="molecule type" value="Genomic_DNA"/>
</dbReference>
<dbReference type="Gene3D" id="3.30.40.10">
    <property type="entry name" value="Zinc/RING finger domain, C3HC4 (zinc finger)"/>
    <property type="match status" value="1"/>
</dbReference>
<dbReference type="InterPro" id="IPR001841">
    <property type="entry name" value="Znf_RING"/>
</dbReference>
<keyword evidence="1" id="KW-0863">Zinc-finger</keyword>
<reference evidence="3" key="1">
    <citation type="submission" date="2021-09" db="EMBL/GenBank/DDBJ databases">
        <authorList>
            <consortium name="AG Swart"/>
            <person name="Singh M."/>
            <person name="Singh A."/>
            <person name="Seah K."/>
            <person name="Emmerich C."/>
        </authorList>
    </citation>
    <scope>NUCLEOTIDE SEQUENCE</scope>
    <source>
        <strain evidence="3">ATCC30299</strain>
    </source>
</reference>
<comment type="caution">
    <text evidence="3">The sequence shown here is derived from an EMBL/GenBank/DDBJ whole genome shotgun (WGS) entry which is preliminary data.</text>
</comment>
<dbReference type="InterPro" id="IPR013083">
    <property type="entry name" value="Znf_RING/FYVE/PHD"/>
</dbReference>
<dbReference type="PROSITE" id="PS50089">
    <property type="entry name" value="ZF_RING_2"/>
    <property type="match status" value="1"/>
</dbReference>
<dbReference type="GO" id="GO:0008270">
    <property type="term" value="F:zinc ion binding"/>
    <property type="evidence" value="ECO:0007669"/>
    <property type="project" value="UniProtKB-KW"/>
</dbReference>
<dbReference type="SUPFAM" id="SSF57850">
    <property type="entry name" value="RING/U-box"/>
    <property type="match status" value="1"/>
</dbReference>
<keyword evidence="1" id="KW-0479">Metal-binding</keyword>
<evidence type="ECO:0000313" key="3">
    <source>
        <dbReference type="EMBL" id="CAG9329701.1"/>
    </source>
</evidence>
<keyword evidence="4" id="KW-1185">Reference proteome</keyword>
<evidence type="ECO:0000256" key="1">
    <source>
        <dbReference type="PROSITE-ProRule" id="PRU00175"/>
    </source>
</evidence>
<gene>
    <name evidence="3" type="ORF">BSTOLATCC_MIC49322</name>
</gene>
<dbReference type="AlphaFoldDB" id="A0AAU9JPE8"/>
<name>A0AAU9JPE8_9CILI</name>
<dbReference type="Proteomes" id="UP001162131">
    <property type="component" value="Unassembled WGS sequence"/>
</dbReference>
<dbReference type="Pfam" id="PF13639">
    <property type="entry name" value="zf-RING_2"/>
    <property type="match status" value="1"/>
</dbReference>
<protein>
    <recommendedName>
        <fullName evidence="2">RING-type domain-containing protein</fullName>
    </recommendedName>
</protein>
<evidence type="ECO:0000313" key="4">
    <source>
        <dbReference type="Proteomes" id="UP001162131"/>
    </source>
</evidence>